<dbReference type="InterPro" id="IPR013324">
    <property type="entry name" value="RNA_pol_sigma_r3/r4-like"/>
</dbReference>
<evidence type="ECO:0000256" key="4">
    <source>
        <dbReference type="ARBA" id="ARBA00023163"/>
    </source>
</evidence>
<dbReference type="SUPFAM" id="SSF88946">
    <property type="entry name" value="Sigma2 domain of RNA polymerase sigma factors"/>
    <property type="match status" value="1"/>
</dbReference>
<dbReference type="PANTHER" id="PTHR43133:SF46">
    <property type="entry name" value="RNA POLYMERASE SIGMA-70 FACTOR ECF SUBFAMILY"/>
    <property type="match status" value="1"/>
</dbReference>
<dbReference type="SUPFAM" id="SSF88659">
    <property type="entry name" value="Sigma3 and sigma4 domains of RNA polymerase sigma factors"/>
    <property type="match status" value="1"/>
</dbReference>
<name>A0ABT0HN35_9BACT</name>
<dbReference type="Pfam" id="PF08281">
    <property type="entry name" value="Sigma70_r4_2"/>
    <property type="match status" value="1"/>
</dbReference>
<evidence type="ECO:0000313" key="7">
    <source>
        <dbReference type="EMBL" id="MCK8493578.1"/>
    </source>
</evidence>
<dbReference type="InterPro" id="IPR014284">
    <property type="entry name" value="RNA_pol_sigma-70_dom"/>
</dbReference>
<dbReference type="PANTHER" id="PTHR43133">
    <property type="entry name" value="RNA POLYMERASE ECF-TYPE SIGMA FACTO"/>
    <property type="match status" value="1"/>
</dbReference>
<dbReference type="CDD" id="cd06171">
    <property type="entry name" value="Sigma70_r4"/>
    <property type="match status" value="1"/>
</dbReference>
<evidence type="ECO:0000256" key="3">
    <source>
        <dbReference type="ARBA" id="ARBA00023082"/>
    </source>
</evidence>
<dbReference type="Gene3D" id="1.10.1740.10">
    <property type="match status" value="1"/>
</dbReference>
<keyword evidence="8" id="KW-1185">Reference proteome</keyword>
<feature type="domain" description="RNA polymerase sigma factor 70 region 4 type 2" evidence="6">
    <location>
        <begin position="128"/>
        <end position="179"/>
    </location>
</feature>
<dbReference type="InterPro" id="IPR013249">
    <property type="entry name" value="RNA_pol_sigma70_r4_t2"/>
</dbReference>
<dbReference type="InterPro" id="IPR007627">
    <property type="entry name" value="RNA_pol_sigma70_r2"/>
</dbReference>
<comment type="similarity">
    <text evidence="1">Belongs to the sigma-70 factor family. ECF subfamily.</text>
</comment>
<dbReference type="InterPro" id="IPR036388">
    <property type="entry name" value="WH-like_DNA-bd_sf"/>
</dbReference>
<dbReference type="Pfam" id="PF04542">
    <property type="entry name" value="Sigma70_r2"/>
    <property type="match status" value="1"/>
</dbReference>
<dbReference type="EMBL" id="JALPRF010000003">
    <property type="protein sequence ID" value="MCK8493578.1"/>
    <property type="molecule type" value="Genomic_DNA"/>
</dbReference>
<dbReference type="NCBIfam" id="TIGR02937">
    <property type="entry name" value="sigma70-ECF"/>
    <property type="match status" value="1"/>
</dbReference>
<feature type="domain" description="RNA polymerase sigma-70 region 2" evidence="5">
    <location>
        <begin position="30"/>
        <end position="97"/>
    </location>
</feature>
<accession>A0ABT0HN35</accession>
<dbReference type="Gene3D" id="1.10.10.10">
    <property type="entry name" value="Winged helix-like DNA-binding domain superfamily/Winged helix DNA-binding domain"/>
    <property type="match status" value="1"/>
</dbReference>
<organism evidence="7 8">
    <name type="scientific">Spirosoma liriopis</name>
    <dbReference type="NCBI Taxonomy" id="2937440"/>
    <lineage>
        <taxon>Bacteria</taxon>
        <taxon>Pseudomonadati</taxon>
        <taxon>Bacteroidota</taxon>
        <taxon>Cytophagia</taxon>
        <taxon>Cytophagales</taxon>
        <taxon>Cytophagaceae</taxon>
        <taxon>Spirosoma</taxon>
    </lineage>
</organism>
<dbReference type="InterPro" id="IPR013325">
    <property type="entry name" value="RNA_pol_sigma_r2"/>
</dbReference>
<dbReference type="Proteomes" id="UP001202180">
    <property type="component" value="Unassembled WGS sequence"/>
</dbReference>
<dbReference type="InterPro" id="IPR039425">
    <property type="entry name" value="RNA_pol_sigma-70-like"/>
</dbReference>
<keyword evidence="2" id="KW-0805">Transcription regulation</keyword>
<evidence type="ECO:0000259" key="6">
    <source>
        <dbReference type="Pfam" id="PF08281"/>
    </source>
</evidence>
<proteinExistence type="inferred from homology"/>
<evidence type="ECO:0000256" key="1">
    <source>
        <dbReference type="ARBA" id="ARBA00010641"/>
    </source>
</evidence>
<keyword evidence="3" id="KW-0731">Sigma factor</keyword>
<gene>
    <name evidence="7" type="ORF">M0L20_17060</name>
</gene>
<reference evidence="7 8" key="1">
    <citation type="submission" date="2022-04" db="EMBL/GenBank/DDBJ databases">
        <title>Spirosoma sp. strain RP8 genome sequencing and assembly.</title>
        <authorList>
            <person name="Jung Y."/>
        </authorList>
    </citation>
    <scope>NUCLEOTIDE SEQUENCE [LARGE SCALE GENOMIC DNA]</scope>
    <source>
        <strain evidence="7 8">RP8</strain>
    </source>
</reference>
<evidence type="ECO:0000259" key="5">
    <source>
        <dbReference type="Pfam" id="PF04542"/>
    </source>
</evidence>
<sequence>MKLFRPKYTRSLRELVEACQKQDSRAQVLFYERYKGKLMSVCVRYTKTLAEAEDIFQEGILKIFEKITELQQPEAVDSWVKTIMIRHAIDYYNKETRKQNRYISAQLVEPDIESDDYVNLFSKLSIDVLLHTINELPDGYRMVVNLYFIDGYKHTEIAQLLGISEGTSRSQLARGRQLLIKKLELKGISHHENF</sequence>
<evidence type="ECO:0000313" key="8">
    <source>
        <dbReference type="Proteomes" id="UP001202180"/>
    </source>
</evidence>
<comment type="caution">
    <text evidence="7">The sequence shown here is derived from an EMBL/GenBank/DDBJ whole genome shotgun (WGS) entry which is preliminary data.</text>
</comment>
<protein>
    <submittedName>
        <fullName evidence="7">RNA polymerase sigma factor</fullName>
    </submittedName>
</protein>
<dbReference type="RefSeq" id="WP_232562151.1">
    <property type="nucleotide sequence ID" value="NZ_JALPRF010000003.1"/>
</dbReference>
<keyword evidence="4" id="KW-0804">Transcription</keyword>
<evidence type="ECO:0000256" key="2">
    <source>
        <dbReference type="ARBA" id="ARBA00023015"/>
    </source>
</evidence>